<feature type="non-terminal residue" evidence="1">
    <location>
        <position position="1"/>
    </location>
</feature>
<evidence type="ECO:0000313" key="2">
    <source>
        <dbReference type="Proteomes" id="UP000789396"/>
    </source>
</evidence>
<dbReference type="Proteomes" id="UP000789396">
    <property type="component" value="Unassembled WGS sequence"/>
</dbReference>
<sequence length="80" mass="8863">DQVLKLENLPFEASLELEKATHEIYVPNFSKNEKNDVNDNSAVNENLNYADDPTNWSSKNKLLILSIVTICGISTPIAGT</sequence>
<reference evidence="1" key="1">
    <citation type="submission" date="2021-06" db="EMBL/GenBank/DDBJ databases">
        <authorList>
            <person name="Kallberg Y."/>
            <person name="Tangrot J."/>
            <person name="Rosling A."/>
        </authorList>
    </citation>
    <scope>NUCLEOTIDE SEQUENCE</scope>
    <source>
        <strain evidence="1">IN212</strain>
    </source>
</reference>
<keyword evidence="2" id="KW-1185">Reference proteome</keyword>
<dbReference type="OrthoDB" id="2441694at2759"/>
<name>A0A9N9JBL3_9GLOM</name>
<feature type="non-terminal residue" evidence="1">
    <location>
        <position position="80"/>
    </location>
</feature>
<protein>
    <submittedName>
        <fullName evidence="1">7670_t:CDS:1</fullName>
    </submittedName>
</protein>
<organism evidence="1 2">
    <name type="scientific">Racocetra fulgida</name>
    <dbReference type="NCBI Taxonomy" id="60492"/>
    <lineage>
        <taxon>Eukaryota</taxon>
        <taxon>Fungi</taxon>
        <taxon>Fungi incertae sedis</taxon>
        <taxon>Mucoromycota</taxon>
        <taxon>Glomeromycotina</taxon>
        <taxon>Glomeromycetes</taxon>
        <taxon>Diversisporales</taxon>
        <taxon>Gigasporaceae</taxon>
        <taxon>Racocetra</taxon>
    </lineage>
</organism>
<dbReference type="EMBL" id="CAJVPZ010047829">
    <property type="protein sequence ID" value="CAG8773133.1"/>
    <property type="molecule type" value="Genomic_DNA"/>
</dbReference>
<gene>
    <name evidence="1" type="ORF">RFULGI_LOCUS15211</name>
</gene>
<proteinExistence type="predicted"/>
<accession>A0A9N9JBL3</accession>
<evidence type="ECO:0000313" key="1">
    <source>
        <dbReference type="EMBL" id="CAG8773133.1"/>
    </source>
</evidence>
<comment type="caution">
    <text evidence="1">The sequence shown here is derived from an EMBL/GenBank/DDBJ whole genome shotgun (WGS) entry which is preliminary data.</text>
</comment>
<dbReference type="AlphaFoldDB" id="A0A9N9JBL3"/>